<evidence type="ECO:0000256" key="1">
    <source>
        <dbReference type="ARBA" id="ARBA00022630"/>
    </source>
</evidence>
<evidence type="ECO:0000256" key="5">
    <source>
        <dbReference type="ARBA" id="ARBA00023284"/>
    </source>
</evidence>
<organism evidence="9 10">
    <name type="scientific">Candidatus Roizmanbacteria bacterium RIFCSPLOWO2_01_FULL_38_12</name>
    <dbReference type="NCBI Taxonomy" id="1802061"/>
    <lineage>
        <taxon>Bacteria</taxon>
        <taxon>Candidatus Roizmaniibacteriota</taxon>
    </lineage>
</organism>
<dbReference type="GO" id="GO:0005737">
    <property type="term" value="C:cytoplasm"/>
    <property type="evidence" value="ECO:0007669"/>
    <property type="project" value="InterPro"/>
</dbReference>
<keyword evidence="5 6" id="KW-0676">Redox-active center</keyword>
<dbReference type="SUPFAM" id="SSF51905">
    <property type="entry name" value="FAD/NAD(P)-binding domain"/>
    <property type="match status" value="1"/>
</dbReference>
<reference evidence="9 10" key="1">
    <citation type="journal article" date="2016" name="Nat. Commun.">
        <title>Thousands of microbial genomes shed light on interconnected biogeochemical processes in an aquifer system.</title>
        <authorList>
            <person name="Anantharaman K."/>
            <person name="Brown C.T."/>
            <person name="Hug L.A."/>
            <person name="Sharon I."/>
            <person name="Castelle C.J."/>
            <person name="Probst A.J."/>
            <person name="Thomas B.C."/>
            <person name="Singh A."/>
            <person name="Wilkins M.J."/>
            <person name="Karaoz U."/>
            <person name="Brodie E.L."/>
            <person name="Williams K.H."/>
            <person name="Hubbard S.S."/>
            <person name="Banfield J.F."/>
        </authorList>
    </citation>
    <scope>NUCLEOTIDE SEQUENCE [LARGE SCALE GENOMIC DNA]</scope>
</reference>
<comment type="similarity">
    <text evidence="6">Belongs to the class-II pyridine nucleotide-disulfide oxidoreductase family.</text>
</comment>
<dbReference type="PANTHER" id="PTHR48105">
    <property type="entry name" value="THIOREDOXIN REDUCTASE 1-RELATED-RELATED"/>
    <property type="match status" value="1"/>
</dbReference>
<evidence type="ECO:0000313" key="9">
    <source>
        <dbReference type="EMBL" id="OGK48176.1"/>
    </source>
</evidence>
<name>A0A1F7IXR2_9BACT</name>
<dbReference type="InterPro" id="IPR050097">
    <property type="entry name" value="Ferredoxin-NADP_redctase_2"/>
</dbReference>
<accession>A0A1F7IXR2</accession>
<dbReference type="PROSITE" id="PS00573">
    <property type="entry name" value="PYRIDINE_REDOX_2"/>
    <property type="match status" value="1"/>
</dbReference>
<comment type="catalytic activity">
    <reaction evidence="6">
        <text>[thioredoxin]-dithiol + NADP(+) = [thioredoxin]-disulfide + NADPH + H(+)</text>
        <dbReference type="Rhea" id="RHEA:20345"/>
        <dbReference type="Rhea" id="RHEA-COMP:10698"/>
        <dbReference type="Rhea" id="RHEA-COMP:10700"/>
        <dbReference type="ChEBI" id="CHEBI:15378"/>
        <dbReference type="ChEBI" id="CHEBI:29950"/>
        <dbReference type="ChEBI" id="CHEBI:50058"/>
        <dbReference type="ChEBI" id="CHEBI:57783"/>
        <dbReference type="ChEBI" id="CHEBI:58349"/>
        <dbReference type="EC" id="1.8.1.9"/>
    </reaction>
</comment>
<dbReference type="GO" id="GO:0004791">
    <property type="term" value="F:thioredoxin-disulfide reductase (NADPH) activity"/>
    <property type="evidence" value="ECO:0007669"/>
    <property type="project" value="UniProtKB-UniRule"/>
</dbReference>
<keyword evidence="7" id="KW-0521">NADP</keyword>
<dbReference type="Proteomes" id="UP000177141">
    <property type="component" value="Unassembled WGS sequence"/>
</dbReference>
<gene>
    <name evidence="9" type="ORF">A3A93_06750</name>
</gene>
<sequence length="326" mass="35485">MANAHSVVIIGGGPAGLSAAIYGARANLSPVVYAGSPPGGQLMITSEVENYPGYPQILGPNLIDVFRKQAEKFNTEIINENITSVDFTKYPFLLTYSDKKFTAKTVIIATGAKALWLNIVSEQKFLGKGLSACATCDGFFFKNKIVAVVGGGDTAMEEAQTLTKFAKLVYIIHRRDAFRASHIMQARVKANSRIKIIWNNEVVEVLGENRVQAVKLKNEYEGNNKLLVDGVFVAIGHKPDTDLFKGQIELDEKGYIVTSAMEAIARAKSKSQSKSQFNFNYQTMTSVPGVFAAGDCVDHEYRQAGTASGMGIAAALDAERWILEIE</sequence>
<dbReference type="EMBL" id="MGAL01000020">
    <property type="protein sequence ID" value="OGK48176.1"/>
    <property type="molecule type" value="Genomic_DNA"/>
</dbReference>
<dbReference type="PRINTS" id="PR00469">
    <property type="entry name" value="PNDRDTASEII"/>
</dbReference>
<keyword evidence="4" id="KW-1015">Disulfide bond</keyword>
<dbReference type="Gene3D" id="3.50.50.60">
    <property type="entry name" value="FAD/NAD(P)-binding domain"/>
    <property type="match status" value="2"/>
</dbReference>
<keyword evidence="3 6" id="KW-0560">Oxidoreductase</keyword>
<evidence type="ECO:0000256" key="4">
    <source>
        <dbReference type="ARBA" id="ARBA00023157"/>
    </source>
</evidence>
<comment type="subunit">
    <text evidence="6">Homodimer.</text>
</comment>
<evidence type="ECO:0000256" key="2">
    <source>
        <dbReference type="ARBA" id="ARBA00022827"/>
    </source>
</evidence>
<dbReference type="PRINTS" id="PR00368">
    <property type="entry name" value="FADPNR"/>
</dbReference>
<dbReference type="GO" id="GO:0019430">
    <property type="term" value="P:removal of superoxide radicals"/>
    <property type="evidence" value="ECO:0007669"/>
    <property type="project" value="UniProtKB-UniRule"/>
</dbReference>
<proteinExistence type="inferred from homology"/>
<evidence type="ECO:0000313" key="10">
    <source>
        <dbReference type="Proteomes" id="UP000177141"/>
    </source>
</evidence>
<evidence type="ECO:0000259" key="8">
    <source>
        <dbReference type="Pfam" id="PF07992"/>
    </source>
</evidence>
<evidence type="ECO:0000256" key="3">
    <source>
        <dbReference type="ARBA" id="ARBA00023002"/>
    </source>
</evidence>
<keyword evidence="1 6" id="KW-0285">Flavoprotein</keyword>
<dbReference type="Pfam" id="PF07992">
    <property type="entry name" value="Pyr_redox_2"/>
    <property type="match status" value="1"/>
</dbReference>
<dbReference type="InterPro" id="IPR036188">
    <property type="entry name" value="FAD/NAD-bd_sf"/>
</dbReference>
<dbReference type="STRING" id="1802061.A3A93_06750"/>
<keyword evidence="2 6" id="KW-0274">FAD</keyword>
<dbReference type="EC" id="1.8.1.9" evidence="6"/>
<comment type="caution">
    <text evidence="9">The sequence shown here is derived from an EMBL/GenBank/DDBJ whole genome shotgun (WGS) entry which is preliminary data.</text>
</comment>
<comment type="cofactor">
    <cofactor evidence="7">
        <name>FAD</name>
        <dbReference type="ChEBI" id="CHEBI:57692"/>
    </cofactor>
    <text evidence="7">Binds 1 FAD per subunit.</text>
</comment>
<dbReference type="AlphaFoldDB" id="A0A1F7IXR2"/>
<evidence type="ECO:0000256" key="6">
    <source>
        <dbReference type="RuleBase" id="RU003880"/>
    </source>
</evidence>
<protein>
    <recommendedName>
        <fullName evidence="6">Thioredoxin reductase</fullName>
        <ecNumber evidence="6">1.8.1.9</ecNumber>
    </recommendedName>
</protein>
<feature type="domain" description="FAD/NAD(P)-binding" evidence="8">
    <location>
        <begin position="6"/>
        <end position="311"/>
    </location>
</feature>
<dbReference type="InterPro" id="IPR023753">
    <property type="entry name" value="FAD/NAD-binding_dom"/>
</dbReference>
<dbReference type="NCBIfam" id="TIGR01292">
    <property type="entry name" value="TRX_reduct"/>
    <property type="match status" value="1"/>
</dbReference>
<dbReference type="InterPro" id="IPR008255">
    <property type="entry name" value="Pyr_nucl-diS_OxRdtase_2_AS"/>
</dbReference>
<evidence type="ECO:0000256" key="7">
    <source>
        <dbReference type="RuleBase" id="RU003881"/>
    </source>
</evidence>
<dbReference type="InterPro" id="IPR005982">
    <property type="entry name" value="Thioredox_Rdtase"/>
</dbReference>